<feature type="region of interest" description="Disordered" evidence="2">
    <location>
        <begin position="23"/>
        <end position="88"/>
    </location>
</feature>
<accession>A0AAV6LQV8</accession>
<dbReference type="PANTHER" id="PTHR14009:SF9">
    <property type="entry name" value="LETM1-LIKE PROTEIN"/>
    <property type="match status" value="1"/>
</dbReference>
<dbReference type="EMBL" id="JACTNZ010000001">
    <property type="protein sequence ID" value="KAG5567336.1"/>
    <property type="molecule type" value="Genomic_DNA"/>
</dbReference>
<dbReference type="InterPro" id="IPR044202">
    <property type="entry name" value="LETM1/MDM38-like"/>
</dbReference>
<protein>
    <submittedName>
        <fullName evidence="4">Uncharacterized protein</fullName>
    </submittedName>
</protein>
<proteinExistence type="predicted"/>
<gene>
    <name evidence="4" type="ORF">RHGRI_002788</name>
</gene>
<feature type="transmembrane region" description="Helical" evidence="3">
    <location>
        <begin position="142"/>
        <end position="161"/>
    </location>
</feature>
<reference evidence="4" key="1">
    <citation type="submission" date="2020-08" db="EMBL/GenBank/DDBJ databases">
        <title>Plant Genome Project.</title>
        <authorList>
            <person name="Zhang R.-G."/>
        </authorList>
    </citation>
    <scope>NUCLEOTIDE SEQUENCE</scope>
    <source>
        <strain evidence="4">WSP0</strain>
        <tissue evidence="4">Leaf</tissue>
    </source>
</reference>
<feature type="region of interest" description="Disordered" evidence="2">
    <location>
        <begin position="938"/>
        <end position="969"/>
    </location>
</feature>
<sequence length="1217" mass="135919">MALVTNLSYLIWCSHLHPKNNNHPSGFSRQTPGHDLQLNHRPLFTSSSSSADASFPPPPRRTWPSPPSTSLTCSAANRPSSPSSEISSSAKIRSEVLSPFRTVRMFFYLAFIASGSLGGLIATSQLIGALANSSRAAQVPDILMGLGIDVGAVSVFAFLYYRENSAKNIQLARLSREENLSNLKLRVSEKKVISVNDLRGIARLVILAGPASFISQCFMRSEPYTEGLLERGVLVVPFAIDGNSPSFEFDESEEMEEMTSRRKRLWQLVPVYTTEWSRWLDEQKKLANVSPESPVYLSLRIDGRVRGSGVGYPPWNAFVAQLPPVKGIWSGILDGMDGRVLSSNGLLSREPTRTCFSNKKVVYLDCLLFNWGHSKKRCRIKLSSSVHGNLNLSCRLLDFRKTRSTSYKSRGGHFLPFATAEDGVTVNGSPQSSRSRGVDETRAKLDQSLPSNDYSDGLVQLLHDAARVFELAIKEQISLLRISWFSTAWLGVDQNAWVKALSYQASVYALLQAASEISSRGDERDRDINVFVQRRSGNGSSFGPGNAKDITLIMLALSCIAAITKLGPTKVSCSQFFSMIPDITGRLMDMLVDFIPIRQTYRSVKDIGLHREFLVHFGPRAAACRVGNDGGIEEVLFWVSLVQKQLQRAIDRERIWSRLTTCESIEVLERDLAIFGFFIALGRSTKSFLSANGFEVVNEPIEGFLRYLIGGSVLYYPQLSSISSYQLYVEVVCEEMEWLPFYPGITSTSKRSHGHKSTYEGPPNAEAIPQLLDVCSYWIQSFIKYSKWLENPSNVKAARFLSKGHNKLMECMEELKVRRNEISEGSVEQSVDRIGSGTYSLTRKEPDSSFDKVALRLLYVLCTYRPSQFEWCLVTLALAMESVEEALLRLEELLQELHVSSSISGKEHLKAACTDLERIRRLKKEAEFLEASFRAKADSLQQGDDDTNPPSISEQQQGENGKSSRDVSKRKPRGLWNFLLHIPNRRSGPGSLTADGNDDELFRKSASSMGVEDLQSNEIQRFELLRIELIELEKRVQRSADQAENEEEEVKWKDGSSNYTYEGAQLAPVQKKGNIIEKSFDKLKETSTDVWQGTQLLAIDVAAALGLLKRVLMGDELTDKEKKVLQRTLTDLASVVPIGFLMLLPVSSNSLVTSVVYENVVTAVGHAAMLAAIQRYVPSLIPSTYGPERLYLLRQLEKLKEVETTEVNPHEDAKEIS</sequence>
<dbReference type="InterPro" id="IPR021883">
    <property type="entry name" value="LPA1-like"/>
</dbReference>
<comment type="caution">
    <text evidence="4">The sequence shown here is derived from an EMBL/GenBank/DDBJ whole genome shotgun (WGS) entry which is preliminary data.</text>
</comment>
<keyword evidence="5" id="KW-1185">Reference proteome</keyword>
<organism evidence="4 5">
    <name type="scientific">Rhododendron griersonianum</name>
    <dbReference type="NCBI Taxonomy" id="479676"/>
    <lineage>
        <taxon>Eukaryota</taxon>
        <taxon>Viridiplantae</taxon>
        <taxon>Streptophyta</taxon>
        <taxon>Embryophyta</taxon>
        <taxon>Tracheophyta</taxon>
        <taxon>Spermatophyta</taxon>
        <taxon>Magnoliopsida</taxon>
        <taxon>eudicotyledons</taxon>
        <taxon>Gunneridae</taxon>
        <taxon>Pentapetalae</taxon>
        <taxon>asterids</taxon>
        <taxon>Ericales</taxon>
        <taxon>Ericaceae</taxon>
        <taxon>Ericoideae</taxon>
        <taxon>Rhodoreae</taxon>
        <taxon>Rhododendron</taxon>
    </lineage>
</organism>
<dbReference type="GO" id="GO:0005743">
    <property type="term" value="C:mitochondrial inner membrane"/>
    <property type="evidence" value="ECO:0007669"/>
    <property type="project" value="InterPro"/>
</dbReference>
<feature type="transmembrane region" description="Helical" evidence="3">
    <location>
        <begin position="105"/>
        <end position="130"/>
    </location>
</feature>
<dbReference type="Pfam" id="PF11998">
    <property type="entry name" value="DUF3493"/>
    <property type="match status" value="1"/>
</dbReference>
<feature type="coiled-coil region" evidence="1">
    <location>
        <begin position="1022"/>
        <end position="1049"/>
    </location>
</feature>
<keyword evidence="3" id="KW-0812">Transmembrane</keyword>
<dbReference type="GO" id="GO:0030003">
    <property type="term" value="P:intracellular monoatomic cation homeostasis"/>
    <property type="evidence" value="ECO:0007669"/>
    <property type="project" value="TreeGrafter"/>
</dbReference>
<evidence type="ECO:0000313" key="4">
    <source>
        <dbReference type="EMBL" id="KAG5567336.1"/>
    </source>
</evidence>
<dbReference type="AlphaFoldDB" id="A0AAV6LQV8"/>
<feature type="compositionally biased region" description="Pro residues" evidence="2">
    <location>
        <begin position="55"/>
        <end position="67"/>
    </location>
</feature>
<name>A0AAV6LQV8_9ERIC</name>
<keyword evidence="1" id="KW-0175">Coiled coil</keyword>
<keyword evidence="3" id="KW-0472">Membrane</keyword>
<dbReference type="PANTHER" id="PTHR14009">
    <property type="entry name" value="LEUCINE ZIPPER-EF-HAND CONTAINING TRANSMEMBRANE PROTEIN"/>
    <property type="match status" value="1"/>
</dbReference>
<evidence type="ECO:0000256" key="1">
    <source>
        <dbReference type="SAM" id="Coils"/>
    </source>
</evidence>
<dbReference type="Proteomes" id="UP000823749">
    <property type="component" value="Chromosome 1"/>
</dbReference>
<feature type="compositionally biased region" description="Low complexity" evidence="2">
    <location>
        <begin position="78"/>
        <end position="88"/>
    </location>
</feature>
<evidence type="ECO:0000256" key="3">
    <source>
        <dbReference type="SAM" id="Phobius"/>
    </source>
</evidence>
<keyword evidence="3" id="KW-1133">Transmembrane helix</keyword>
<evidence type="ECO:0000256" key="2">
    <source>
        <dbReference type="SAM" id="MobiDB-lite"/>
    </source>
</evidence>
<evidence type="ECO:0000313" key="5">
    <source>
        <dbReference type="Proteomes" id="UP000823749"/>
    </source>
</evidence>
<feature type="compositionally biased region" description="Polar residues" evidence="2">
    <location>
        <begin position="948"/>
        <end position="961"/>
    </location>
</feature>